<dbReference type="SUPFAM" id="SSF101898">
    <property type="entry name" value="NHL repeat"/>
    <property type="match status" value="1"/>
</dbReference>
<dbReference type="FunFam" id="2.120.10.30:FF:000368">
    <property type="entry name" value="Uncharacterized protein"/>
    <property type="match status" value="1"/>
</dbReference>
<accession>C3YPX8</accession>
<dbReference type="STRING" id="7739.C3YPX8"/>
<dbReference type="eggNOG" id="KOG2177">
    <property type="taxonomic scope" value="Eukaryota"/>
</dbReference>
<dbReference type="InterPro" id="IPR011042">
    <property type="entry name" value="6-blade_b-propeller_TolB-like"/>
</dbReference>
<dbReference type="CDD" id="cd05819">
    <property type="entry name" value="NHL"/>
    <property type="match status" value="1"/>
</dbReference>
<dbReference type="EMBL" id="GG666539">
    <property type="protein sequence ID" value="EEN57616.1"/>
    <property type="molecule type" value="Genomic_DNA"/>
</dbReference>
<proteinExistence type="predicted"/>
<protein>
    <submittedName>
        <fullName evidence="3">Uncharacterized protein</fullName>
    </submittedName>
</protein>
<dbReference type="InParanoid" id="C3YPX8"/>
<dbReference type="Gene3D" id="2.120.10.30">
    <property type="entry name" value="TolB, C-terminal domain"/>
    <property type="match status" value="2"/>
</dbReference>
<name>C3YPX8_BRAFL</name>
<dbReference type="InterPro" id="IPR050952">
    <property type="entry name" value="TRIM-NHL_E3_ligases"/>
</dbReference>
<sequence>MRGALMRNSDVEPYGTVHVGFQNVSGTTETGQVQFKNPVAIAVGKEATLFVVDQGTKTVHMFSAEGKAVSTFSIPTAWARGVAVSPTSGNILIVENENQSVMTFTPSGELVHSFHSDHFSSCYGIAEANDGRILAVDYSEHCVAMFESDGTFIRSIGKRGDGEGEFYRPFFIAMTKSDGFVVSDSYNHRLQTFNKDGHFERAFGQRGETNADFELPLGVGVGGRGEIVVADRDNHRLQVVDTNGSHVTTIANDDGRLDSPANIAVTYDGHVYVINGKDKSVDKFKYN</sequence>
<dbReference type="InterPro" id="IPR001258">
    <property type="entry name" value="NHL_repeat"/>
</dbReference>
<dbReference type="AlphaFoldDB" id="C3YPX8"/>
<feature type="repeat" description="NHL" evidence="2">
    <location>
        <begin position="203"/>
        <end position="243"/>
    </location>
</feature>
<evidence type="ECO:0000313" key="3">
    <source>
        <dbReference type="EMBL" id="EEN57616.1"/>
    </source>
</evidence>
<evidence type="ECO:0000256" key="2">
    <source>
        <dbReference type="PROSITE-ProRule" id="PRU00504"/>
    </source>
</evidence>
<evidence type="ECO:0000256" key="1">
    <source>
        <dbReference type="ARBA" id="ARBA00022737"/>
    </source>
</evidence>
<reference evidence="3" key="1">
    <citation type="journal article" date="2008" name="Nature">
        <title>The amphioxus genome and the evolution of the chordate karyotype.</title>
        <authorList>
            <consortium name="US DOE Joint Genome Institute (JGI-PGF)"/>
            <person name="Putnam N.H."/>
            <person name="Butts T."/>
            <person name="Ferrier D.E.K."/>
            <person name="Furlong R.F."/>
            <person name="Hellsten U."/>
            <person name="Kawashima T."/>
            <person name="Robinson-Rechavi M."/>
            <person name="Shoguchi E."/>
            <person name="Terry A."/>
            <person name="Yu J.-K."/>
            <person name="Benito-Gutierrez E.L."/>
            <person name="Dubchak I."/>
            <person name="Garcia-Fernandez J."/>
            <person name="Gibson-Brown J.J."/>
            <person name="Grigoriev I.V."/>
            <person name="Horton A.C."/>
            <person name="de Jong P.J."/>
            <person name="Jurka J."/>
            <person name="Kapitonov V.V."/>
            <person name="Kohara Y."/>
            <person name="Kuroki Y."/>
            <person name="Lindquist E."/>
            <person name="Lucas S."/>
            <person name="Osoegawa K."/>
            <person name="Pennacchio L.A."/>
            <person name="Salamov A.A."/>
            <person name="Satou Y."/>
            <person name="Sauka-Spengler T."/>
            <person name="Schmutz J."/>
            <person name="Shin-I T."/>
            <person name="Toyoda A."/>
            <person name="Bronner-Fraser M."/>
            <person name="Fujiyama A."/>
            <person name="Holland L.Z."/>
            <person name="Holland P.W.H."/>
            <person name="Satoh N."/>
            <person name="Rokhsar D.S."/>
        </authorList>
    </citation>
    <scope>NUCLEOTIDE SEQUENCE [LARGE SCALE GENOMIC DNA]</scope>
    <source>
        <strain evidence="3">S238N-H82</strain>
        <tissue evidence="3">Testes</tissue>
    </source>
</reference>
<organism>
    <name type="scientific">Branchiostoma floridae</name>
    <name type="common">Florida lancelet</name>
    <name type="synonym">Amphioxus</name>
    <dbReference type="NCBI Taxonomy" id="7739"/>
    <lineage>
        <taxon>Eukaryota</taxon>
        <taxon>Metazoa</taxon>
        <taxon>Chordata</taxon>
        <taxon>Cephalochordata</taxon>
        <taxon>Leptocardii</taxon>
        <taxon>Amphioxiformes</taxon>
        <taxon>Branchiostomatidae</taxon>
        <taxon>Branchiostoma</taxon>
    </lineage>
</organism>
<dbReference type="Pfam" id="PF01436">
    <property type="entry name" value="NHL"/>
    <property type="match status" value="1"/>
</dbReference>
<dbReference type="Pfam" id="PF17170">
    <property type="entry name" value="DUF5128"/>
    <property type="match status" value="1"/>
</dbReference>
<feature type="repeat" description="NHL" evidence="2">
    <location>
        <begin position="153"/>
        <end position="196"/>
    </location>
</feature>
<gene>
    <name evidence="3" type="ORF">BRAFLDRAFT_85827</name>
</gene>
<dbReference type="PANTHER" id="PTHR24104">
    <property type="entry name" value="E3 UBIQUITIN-PROTEIN LIGASE NHLRC1-RELATED"/>
    <property type="match status" value="1"/>
</dbReference>
<keyword evidence="1" id="KW-0677">Repeat</keyword>
<dbReference type="PROSITE" id="PS51125">
    <property type="entry name" value="NHL"/>
    <property type="match status" value="2"/>
</dbReference>
<dbReference type="PANTHER" id="PTHR24104:SF47">
    <property type="entry name" value="E3 UBIQUITIN-PROTEIN LIGASE NHLRC1"/>
    <property type="match status" value="1"/>
</dbReference>